<reference evidence="2" key="2">
    <citation type="submission" date="2015-05" db="EMBL/GenBank/DDBJ databases">
        <title>Complete genome sequence of Corynebacterium mustelae DSM 45274, isolated from various tissues of a male ferret with lethal sepsis.</title>
        <authorList>
            <person name="Ruckert C."/>
            <person name="Albersmeier A."/>
            <person name="Winkler A."/>
            <person name="Tauch A."/>
        </authorList>
    </citation>
    <scope>NUCLEOTIDE SEQUENCE [LARGE SCALE GENOMIC DNA]</scope>
    <source>
        <strain evidence="2">DSM 45274</strain>
    </source>
</reference>
<protein>
    <submittedName>
        <fullName evidence="1">Uncharacterized protein</fullName>
    </submittedName>
</protein>
<dbReference type="EMBL" id="CP011542">
    <property type="protein sequence ID" value="AKK07329.1"/>
    <property type="molecule type" value="Genomic_DNA"/>
</dbReference>
<keyword evidence="2" id="KW-1185">Reference proteome</keyword>
<accession>A0A0G3H1N9</accession>
<reference evidence="1 2" key="1">
    <citation type="journal article" date="2015" name="Genome Announc.">
        <title>Complete Genome Sequence of the Type Strain Corynebacterium mustelae DSM 45274, Isolated from Various Tissues of a Male Ferret with Lethal Sepsis.</title>
        <authorList>
            <person name="Ruckert C."/>
            <person name="Eimer J."/>
            <person name="Winkler A."/>
            <person name="Tauch A."/>
        </authorList>
    </citation>
    <scope>NUCLEOTIDE SEQUENCE [LARGE SCALE GENOMIC DNA]</scope>
    <source>
        <strain evidence="1 2">DSM 45274</strain>
    </source>
</reference>
<dbReference type="PATRIC" id="fig|571915.4.peg.3264"/>
<evidence type="ECO:0000313" key="2">
    <source>
        <dbReference type="Proteomes" id="UP000035199"/>
    </source>
</evidence>
<dbReference type="RefSeq" id="WP_047263178.1">
    <property type="nucleotide sequence ID" value="NZ_CP011542.1"/>
</dbReference>
<dbReference type="AlphaFoldDB" id="A0A0G3H1N9"/>
<proteinExistence type="predicted"/>
<dbReference type="Proteomes" id="UP000035199">
    <property type="component" value="Chromosome"/>
</dbReference>
<sequence length="149" mass="16978">MLLHTHNDTAIAGGGPVKTRSFTATIRSLFRSFKTGEFTEADQAEHIESFHGLFENDRFWVLRHLPEDTDTWLEEAIAREILNGGHPGRLEGEVAEMADRCFRAIGNGGTAARASMIRLWDNDSRLDFYRKEITEYRPRIAEISKTEPI</sequence>
<name>A0A0G3H1N9_9CORY</name>
<organism evidence="1 2">
    <name type="scientific">Corynebacterium mustelae</name>
    <dbReference type="NCBI Taxonomy" id="571915"/>
    <lineage>
        <taxon>Bacteria</taxon>
        <taxon>Bacillati</taxon>
        <taxon>Actinomycetota</taxon>
        <taxon>Actinomycetes</taxon>
        <taxon>Mycobacteriales</taxon>
        <taxon>Corynebacteriaceae</taxon>
        <taxon>Corynebacterium</taxon>
    </lineage>
</organism>
<gene>
    <name evidence="1" type="ORF">CMUST_15200</name>
</gene>
<evidence type="ECO:0000313" key="1">
    <source>
        <dbReference type="EMBL" id="AKK07329.1"/>
    </source>
</evidence>
<dbReference type="KEGG" id="cmv:CMUST_15200"/>